<organism evidence="2 3">
    <name type="scientific">Spirosoma oryzae</name>
    <dbReference type="NCBI Taxonomy" id="1469603"/>
    <lineage>
        <taxon>Bacteria</taxon>
        <taxon>Pseudomonadati</taxon>
        <taxon>Bacteroidota</taxon>
        <taxon>Cytophagia</taxon>
        <taxon>Cytophagales</taxon>
        <taxon>Cytophagaceae</taxon>
        <taxon>Spirosoma</taxon>
    </lineage>
</organism>
<accession>A0A2T0SYM7</accession>
<evidence type="ECO:0000313" key="2">
    <source>
        <dbReference type="EMBL" id="PRY38520.1"/>
    </source>
</evidence>
<evidence type="ECO:0000259" key="1">
    <source>
        <dbReference type="Pfam" id="PF19835"/>
    </source>
</evidence>
<name>A0A2T0SYM7_9BACT</name>
<keyword evidence="3" id="KW-1185">Reference proteome</keyword>
<sequence length="157" mass="18243">MNPWLYDNQTVKNPPEGSVGFCYKITFKPNSNSEEGIRHYIGRKTLFFKTCKRAPKAQQLKIDGTPRKNVVKIRGTKASDWETYMGSNKTLIELAKNYPASCFTRVILQWAYSSRELSYLEDKYLHQENVLENPVYLNDNVAGRHFRSKLFPLLNDT</sequence>
<dbReference type="AlphaFoldDB" id="A0A2T0SYM7"/>
<comment type="caution">
    <text evidence="2">The sequence shown here is derived from an EMBL/GenBank/DDBJ whole genome shotgun (WGS) entry which is preliminary data.</text>
</comment>
<dbReference type="EMBL" id="PVTE01000009">
    <property type="protein sequence ID" value="PRY38520.1"/>
    <property type="molecule type" value="Genomic_DNA"/>
</dbReference>
<feature type="domain" description="Putative endonuclease SegE-like GIY-YIG" evidence="1">
    <location>
        <begin position="4"/>
        <end position="141"/>
    </location>
</feature>
<dbReference type="Pfam" id="PF19835">
    <property type="entry name" value="SegE_GIY-YIG"/>
    <property type="match status" value="1"/>
</dbReference>
<dbReference type="OrthoDB" id="8421204at2"/>
<dbReference type="Proteomes" id="UP000238375">
    <property type="component" value="Unassembled WGS sequence"/>
</dbReference>
<gene>
    <name evidence="2" type="ORF">CLV58_109247</name>
</gene>
<dbReference type="RefSeq" id="WP_146141436.1">
    <property type="nucleotide sequence ID" value="NZ_PVTE01000009.1"/>
</dbReference>
<reference evidence="2 3" key="1">
    <citation type="submission" date="2018-03" db="EMBL/GenBank/DDBJ databases">
        <title>Genomic Encyclopedia of Archaeal and Bacterial Type Strains, Phase II (KMG-II): from individual species to whole genera.</title>
        <authorList>
            <person name="Goeker M."/>
        </authorList>
    </citation>
    <scope>NUCLEOTIDE SEQUENCE [LARGE SCALE GENOMIC DNA]</scope>
    <source>
        <strain evidence="2 3">DSM 28354</strain>
    </source>
</reference>
<proteinExistence type="predicted"/>
<dbReference type="InterPro" id="IPR045566">
    <property type="entry name" value="SegE-like_GIY-YIG"/>
</dbReference>
<protein>
    <recommendedName>
        <fullName evidence="1">Putative endonuclease SegE-like GIY-YIG domain-containing protein</fullName>
    </recommendedName>
</protein>
<evidence type="ECO:0000313" key="3">
    <source>
        <dbReference type="Proteomes" id="UP000238375"/>
    </source>
</evidence>